<dbReference type="SUPFAM" id="SSF53474">
    <property type="entry name" value="alpha/beta-Hydrolases"/>
    <property type="match status" value="1"/>
</dbReference>
<reference evidence="4 5" key="2">
    <citation type="submission" date="2018-11" db="EMBL/GenBank/DDBJ databases">
        <title>Genomic Encyclopedia of Type Strains, Phase IV (KMG-IV): sequencing the most valuable type-strain genomes for metagenomic binning, comparative biology and taxonomic classification.</title>
        <authorList>
            <person name="Goeker M."/>
        </authorList>
    </citation>
    <scope>NUCLEOTIDE SEQUENCE [LARGE SCALE GENOMIC DNA]</scope>
    <source>
        <strain evidence="4 5">DSM 27783</strain>
    </source>
</reference>
<dbReference type="Proteomes" id="UP000298805">
    <property type="component" value="Chromosome"/>
</dbReference>
<feature type="transmembrane region" description="Helical" evidence="1">
    <location>
        <begin position="9"/>
        <end position="29"/>
    </location>
</feature>
<dbReference type="Proteomes" id="UP000272781">
    <property type="component" value="Unassembled WGS sequence"/>
</dbReference>
<accession>A0AAJ4UX48</accession>
<keyword evidence="1" id="KW-0812">Transmembrane</keyword>
<keyword evidence="1" id="KW-1133">Transmembrane helix</keyword>
<keyword evidence="6" id="KW-1185">Reference proteome</keyword>
<dbReference type="GO" id="GO:0016787">
    <property type="term" value="F:hydrolase activity"/>
    <property type="evidence" value="ECO:0007669"/>
    <property type="project" value="UniProtKB-KW"/>
</dbReference>
<protein>
    <submittedName>
        <fullName evidence="3">Alpha/beta hydrolase</fullName>
    </submittedName>
</protein>
<gene>
    <name evidence="3" type="ORF">C6V80_00380</name>
    <name evidence="4" type="ORF">EDC58_1829</name>
</gene>
<keyword evidence="3" id="KW-0378">Hydrolase</keyword>
<organism evidence="4 5">
    <name type="scientific">Caminibacter pacificus</name>
    <dbReference type="NCBI Taxonomy" id="1424653"/>
    <lineage>
        <taxon>Bacteria</taxon>
        <taxon>Pseudomonadati</taxon>
        <taxon>Campylobacterota</taxon>
        <taxon>Epsilonproteobacteria</taxon>
        <taxon>Nautiliales</taxon>
        <taxon>Nautiliaceae</taxon>
        <taxon>Caminibacter</taxon>
    </lineage>
</organism>
<evidence type="ECO:0000259" key="2">
    <source>
        <dbReference type="Pfam" id="PF00561"/>
    </source>
</evidence>
<dbReference type="InterPro" id="IPR029058">
    <property type="entry name" value="AB_hydrolase_fold"/>
</dbReference>
<dbReference type="RefSeq" id="WP_123353204.1">
    <property type="nucleotide sequence ID" value="NZ_CP027432.2"/>
</dbReference>
<dbReference type="Gene3D" id="3.40.50.1820">
    <property type="entry name" value="alpha/beta hydrolase"/>
    <property type="match status" value="1"/>
</dbReference>
<sequence length="258" mass="29688">MNSNVLEKIFFLFLFLLLVYIISALYLYLTQNSKVFQRKYAKEYTPKYAKKLYFTTSDGKRLEGAYLENKKGAPLVLYFSGNANNVIEFIDNIAVNIKDYNFLGFNYPGYAGSEGEPCEECILKYALEIFDKYKPQILIGRSLGTAVATYVAANRDVEKLVLITPFDSIEHIAQIRYPILPISLLLKHKFKEVEWIKNVKAPVSVLFVKNDDIIPQKSIDNLLKHIPNLNKKIEIEGVTHGRIYEYPNISKVIEELLK</sequence>
<dbReference type="EMBL" id="RJVK01000005">
    <property type="protein sequence ID" value="ROR38914.1"/>
    <property type="molecule type" value="Genomic_DNA"/>
</dbReference>
<evidence type="ECO:0000313" key="3">
    <source>
        <dbReference type="EMBL" id="QCI27475.1"/>
    </source>
</evidence>
<name>A0AAJ4UX48_9BACT</name>
<evidence type="ECO:0000313" key="4">
    <source>
        <dbReference type="EMBL" id="ROR38914.1"/>
    </source>
</evidence>
<feature type="domain" description="AB hydrolase-1" evidence="2">
    <location>
        <begin position="80"/>
        <end position="169"/>
    </location>
</feature>
<dbReference type="AlphaFoldDB" id="A0AAJ4UX48"/>
<dbReference type="Pfam" id="PF00561">
    <property type="entry name" value="Abhydrolase_1"/>
    <property type="match status" value="1"/>
</dbReference>
<evidence type="ECO:0000256" key="1">
    <source>
        <dbReference type="SAM" id="Phobius"/>
    </source>
</evidence>
<proteinExistence type="predicted"/>
<keyword evidence="1" id="KW-0472">Membrane</keyword>
<reference evidence="3" key="3">
    <citation type="submission" date="2019-06" db="EMBL/GenBank/DDBJ databases">
        <title>A comparative analysis of the Nautiliaceae.</title>
        <authorList>
            <person name="Grosche A."/>
            <person name="Smedile F."/>
            <person name="Vetriani C."/>
        </authorList>
    </citation>
    <scope>NUCLEOTIDE SEQUENCE</scope>
    <source>
        <strain evidence="3">TB6</strain>
    </source>
</reference>
<dbReference type="InterPro" id="IPR000073">
    <property type="entry name" value="AB_hydrolase_1"/>
</dbReference>
<evidence type="ECO:0000313" key="6">
    <source>
        <dbReference type="Proteomes" id="UP000298805"/>
    </source>
</evidence>
<dbReference type="PANTHER" id="PTHR12277">
    <property type="entry name" value="ALPHA/BETA HYDROLASE DOMAIN-CONTAINING PROTEIN"/>
    <property type="match status" value="1"/>
</dbReference>
<dbReference type="EMBL" id="CP027432">
    <property type="protein sequence ID" value="QCI27475.1"/>
    <property type="molecule type" value="Genomic_DNA"/>
</dbReference>
<dbReference type="PANTHER" id="PTHR12277:SF81">
    <property type="entry name" value="PROTEIN ABHD13"/>
    <property type="match status" value="1"/>
</dbReference>
<evidence type="ECO:0000313" key="5">
    <source>
        <dbReference type="Proteomes" id="UP000272781"/>
    </source>
</evidence>
<reference evidence="6" key="1">
    <citation type="submission" date="2018-03" db="EMBL/GenBank/DDBJ databases">
        <title>A comparative analysis of the Nautiliaceae.</title>
        <authorList>
            <person name="Grosche A."/>
            <person name="Smedile F."/>
            <person name="Vetriani C."/>
        </authorList>
    </citation>
    <scope>NUCLEOTIDE SEQUENCE [LARGE SCALE GENOMIC DNA]</scope>
    <source>
        <strain evidence="6">TB6</strain>
    </source>
</reference>